<dbReference type="InterPro" id="IPR026444">
    <property type="entry name" value="Secre_tail"/>
</dbReference>
<dbReference type="Gene3D" id="2.130.10.10">
    <property type="entry name" value="YVTN repeat-like/Quinoprotein amine dehydrogenase"/>
    <property type="match status" value="2"/>
</dbReference>
<sequence>MNLPCPLLTPGSWLLTSCIFLLTSYSLLLIPSHLQAQSTIPLNTWRLHLSYNTINSIATADQLIFGASESGILVLDREDNSIATYNTLNGLSGTGITHIAYDAARKQLLIAYADGNLDIIRDNTVRNFNRLKTSQLITGSKTIHHIAILGDLAYLSADFGVVVFDLKLLELRETWRDLDATGKVLKIFESTFYNDSIFLATEKGVMAGNLNANLLDFNNWKRTDTGDFAIAATSVTRFNNKVYAALTNRGVYRYDNGKWQRETVITGTSFGPLSASASNLLIIADNSLWKLSASGMLTPVTATPISAPLTAVADVQGNLWIGDRQNGLLIDVTGTFVSVLPNGPTFSEAFRMKYLSGKLFILGGGFDAASNPRNNNGVFNIFSDGQWQSTASTGDLTDAALLNNELYLSSFGYGVERTDNAGIKTVFNETNSPLQKTGTAPASVYVTDIEASDANLWVANYGASQSLHVFSNNAWQSFAFPFSAARYPLTLTIDMSGNVWAALDPAQGGGVLFFDPNDNRSSYKTEAIGAGALPSRAVRTIVTDREGYVWVGTDQGIAYFFSPNADAVKPIFENRFLLRDEKITSIAVDGGNRKWIGTERGVWLFDGAGEKLIYNFTTANSPLLSDRIRHIEINDETGEVFFATDNGIVSYRADATVGAPAFQDLKIFPNPVTARFSGTVGITGLATDAIVKITDISGKLIWQTQASGGTATWNVRDYNGRRAATGVYLVFAATEDGAERVVGKIAVITEE</sequence>
<dbReference type="Pfam" id="PF21544">
    <property type="entry name" value="PorZ_N_b_propeller"/>
    <property type="match status" value="1"/>
</dbReference>
<dbReference type="Proteomes" id="UP001319200">
    <property type="component" value="Unassembled WGS sequence"/>
</dbReference>
<dbReference type="RefSeq" id="WP_254167640.1">
    <property type="nucleotide sequence ID" value="NZ_JAHESF010000027.1"/>
</dbReference>
<dbReference type="Pfam" id="PF07494">
    <property type="entry name" value="Reg_prop"/>
    <property type="match status" value="1"/>
</dbReference>
<evidence type="ECO:0000259" key="1">
    <source>
        <dbReference type="Pfam" id="PF21544"/>
    </source>
</evidence>
<dbReference type="EMBL" id="JAHESF010000027">
    <property type="protein sequence ID" value="MBT1699591.1"/>
    <property type="molecule type" value="Genomic_DNA"/>
</dbReference>
<dbReference type="InterPro" id="IPR011110">
    <property type="entry name" value="Reg_prop"/>
</dbReference>
<dbReference type="NCBIfam" id="TIGR04183">
    <property type="entry name" value="Por_Secre_tail"/>
    <property type="match status" value="1"/>
</dbReference>
<evidence type="ECO:0000313" key="3">
    <source>
        <dbReference type="Proteomes" id="UP001319200"/>
    </source>
</evidence>
<dbReference type="SUPFAM" id="SSF101908">
    <property type="entry name" value="Putative isomerase YbhE"/>
    <property type="match status" value="1"/>
</dbReference>
<evidence type="ECO:0000313" key="2">
    <source>
        <dbReference type="EMBL" id="MBT1699591.1"/>
    </source>
</evidence>
<proteinExistence type="predicted"/>
<dbReference type="AlphaFoldDB" id="A0AAP2GKR5"/>
<keyword evidence="3" id="KW-1185">Reference proteome</keyword>
<gene>
    <name evidence="2" type="ORF">KK083_22015</name>
</gene>
<comment type="caution">
    <text evidence="2">The sequence shown here is derived from an EMBL/GenBank/DDBJ whole genome shotgun (WGS) entry which is preliminary data.</text>
</comment>
<organism evidence="2 3">
    <name type="scientific">Chryseosolibacter histidini</name>
    <dbReference type="NCBI Taxonomy" id="2782349"/>
    <lineage>
        <taxon>Bacteria</taxon>
        <taxon>Pseudomonadati</taxon>
        <taxon>Bacteroidota</taxon>
        <taxon>Cytophagia</taxon>
        <taxon>Cytophagales</taxon>
        <taxon>Chryseotaleaceae</taxon>
        <taxon>Chryseosolibacter</taxon>
    </lineage>
</organism>
<name>A0AAP2GKR5_9BACT</name>
<dbReference type="InterPro" id="IPR048954">
    <property type="entry name" value="PorZ_N"/>
</dbReference>
<reference evidence="2 3" key="1">
    <citation type="submission" date="2021-05" db="EMBL/GenBank/DDBJ databases">
        <title>A Polyphasic approach of four new species of the genus Ohtaekwangia: Ohtaekwangia histidinii sp. nov., Ohtaekwangia cretensis sp. nov., Ohtaekwangia indiensis sp. nov., Ohtaekwangia reichenbachii sp. nov. from diverse environment.</title>
        <authorList>
            <person name="Octaviana S."/>
        </authorList>
    </citation>
    <scope>NUCLEOTIDE SEQUENCE [LARGE SCALE GENOMIC DNA]</scope>
    <source>
        <strain evidence="2 3">PWU4</strain>
    </source>
</reference>
<accession>A0AAP2GKR5</accession>
<dbReference type="SUPFAM" id="SSF101898">
    <property type="entry name" value="NHL repeat"/>
    <property type="match status" value="1"/>
</dbReference>
<dbReference type="InterPro" id="IPR015943">
    <property type="entry name" value="WD40/YVTN_repeat-like_dom_sf"/>
</dbReference>
<protein>
    <submittedName>
        <fullName evidence="2">T9SS type A sorting domain-containing protein</fullName>
    </submittedName>
</protein>
<feature type="domain" description="PorZ N-terminal beta-propeller" evidence="1">
    <location>
        <begin position="64"/>
        <end position="221"/>
    </location>
</feature>